<dbReference type="InterPro" id="IPR003425">
    <property type="entry name" value="CCB3/YggT"/>
</dbReference>
<reference evidence="2 3" key="1">
    <citation type="submission" date="2019-08" db="EMBL/GenBank/DDBJ databases">
        <title>Calorimonas adulescens gen. nov., sp. nov., an anaerobic thermophilic bacterium from Sakhalin hot spring.</title>
        <authorList>
            <person name="Khomyakova M.A."/>
            <person name="Merkel A.Y."/>
            <person name="Novikov A."/>
            <person name="Bonch-Osmolovskaya E.A."/>
            <person name="Slobodkin A.I."/>
        </authorList>
    </citation>
    <scope>NUCLEOTIDE SEQUENCE [LARGE SCALE GENOMIC DNA]</scope>
    <source>
        <strain evidence="2 3">A05MB</strain>
    </source>
</reference>
<dbReference type="AlphaFoldDB" id="A0A5D8QD19"/>
<dbReference type="GO" id="GO:0016020">
    <property type="term" value="C:membrane"/>
    <property type="evidence" value="ECO:0007669"/>
    <property type="project" value="InterPro"/>
</dbReference>
<evidence type="ECO:0000313" key="2">
    <source>
        <dbReference type="EMBL" id="TZE82019.1"/>
    </source>
</evidence>
<comment type="caution">
    <text evidence="2">The sequence shown here is derived from an EMBL/GenBank/DDBJ whole genome shotgun (WGS) entry which is preliminary data.</text>
</comment>
<keyword evidence="3" id="KW-1185">Reference proteome</keyword>
<keyword evidence="1" id="KW-0812">Transmembrane</keyword>
<proteinExistence type="predicted"/>
<keyword evidence="1" id="KW-0472">Membrane</keyword>
<feature type="transmembrane region" description="Helical" evidence="1">
    <location>
        <begin position="12"/>
        <end position="32"/>
    </location>
</feature>
<gene>
    <name evidence="2" type="ORF">FWJ32_07240</name>
</gene>
<keyword evidence="1" id="KW-1133">Transmembrane helix</keyword>
<sequence length="95" mass="11336">MIQQTLILTFNIFLNILNILIFIRVFLSYIRIDYYNPIIRLVYELTEPILSPFRRLLMNSSISKAFFVDFSPMIALLFIDCIVRPLIINLIYIIF</sequence>
<dbReference type="EMBL" id="VTPS01000009">
    <property type="protein sequence ID" value="TZE82019.1"/>
    <property type="molecule type" value="Genomic_DNA"/>
</dbReference>
<protein>
    <submittedName>
        <fullName evidence="2">YggT family protein</fullName>
    </submittedName>
</protein>
<evidence type="ECO:0000256" key="1">
    <source>
        <dbReference type="SAM" id="Phobius"/>
    </source>
</evidence>
<dbReference type="Proteomes" id="UP000322976">
    <property type="component" value="Unassembled WGS sequence"/>
</dbReference>
<evidence type="ECO:0000313" key="3">
    <source>
        <dbReference type="Proteomes" id="UP000322976"/>
    </source>
</evidence>
<feature type="transmembrane region" description="Helical" evidence="1">
    <location>
        <begin position="73"/>
        <end position="94"/>
    </location>
</feature>
<organism evidence="2 3">
    <name type="scientific">Calorimonas adulescens</name>
    <dbReference type="NCBI Taxonomy" id="2606906"/>
    <lineage>
        <taxon>Bacteria</taxon>
        <taxon>Bacillati</taxon>
        <taxon>Bacillota</taxon>
        <taxon>Clostridia</taxon>
        <taxon>Thermoanaerobacterales</taxon>
        <taxon>Thermoanaerobacteraceae</taxon>
        <taxon>Calorimonas</taxon>
    </lineage>
</organism>
<accession>A0A5D8QD19</accession>
<dbReference type="Pfam" id="PF02325">
    <property type="entry name" value="CCB3_YggT"/>
    <property type="match status" value="1"/>
</dbReference>
<name>A0A5D8QD19_9THEO</name>